<evidence type="ECO:0000313" key="1">
    <source>
        <dbReference type="EMBL" id="MBC3940966.1"/>
    </source>
</evidence>
<dbReference type="Proteomes" id="UP000597613">
    <property type="component" value="Unassembled WGS sequence"/>
</dbReference>
<accession>A0ABR7AKH0</accession>
<name>A0ABR7AKH0_9SPHN</name>
<evidence type="ECO:0000313" key="2">
    <source>
        <dbReference type="Proteomes" id="UP000597613"/>
    </source>
</evidence>
<reference evidence="1 2" key="1">
    <citation type="submission" date="2020-08" db="EMBL/GenBank/DDBJ databases">
        <title>Putative novel bacterial strains isolated from necrotic wheat leaf tissues caused by Xanthomonas translucens.</title>
        <authorList>
            <person name="Tambong J.T."/>
        </authorList>
    </citation>
    <scope>NUCLEOTIDE SEQUENCE [LARGE SCALE GENOMIC DNA]</scope>
    <source>
        <strain evidence="2">DOAB 1063</strain>
    </source>
</reference>
<comment type="caution">
    <text evidence="1">The sequence shown here is derived from an EMBL/GenBank/DDBJ whole genome shotgun (WGS) entry which is preliminary data.</text>
</comment>
<dbReference type="EMBL" id="JACONT010000006">
    <property type="protein sequence ID" value="MBC3940966.1"/>
    <property type="molecule type" value="Genomic_DNA"/>
</dbReference>
<dbReference type="InterPro" id="IPR017601">
    <property type="entry name" value="DGQHR-contain_dom"/>
</dbReference>
<proteinExistence type="predicted"/>
<dbReference type="NCBIfam" id="TIGR03187">
    <property type="entry name" value="DGQHR"/>
    <property type="match status" value="1"/>
</dbReference>
<organism evidence="1 2">
    <name type="scientific">Sphingomonas albertensis</name>
    <dbReference type="NCBI Taxonomy" id="2762591"/>
    <lineage>
        <taxon>Bacteria</taxon>
        <taxon>Pseudomonadati</taxon>
        <taxon>Pseudomonadota</taxon>
        <taxon>Alphaproteobacteria</taxon>
        <taxon>Sphingomonadales</taxon>
        <taxon>Sphingomonadaceae</taxon>
        <taxon>Sphingomonas</taxon>
    </lineage>
</organism>
<dbReference type="RefSeq" id="WP_187502745.1">
    <property type="nucleotide sequence ID" value="NZ_CP162536.1"/>
</dbReference>
<sequence length="573" mass="64643">MAKAPVGKKIKKKVLSAKEKADAKLQGDHRKFVRSVIQGVGFNRATGLSDKEFTFDNQTSDFDDIFVYENLILLAEYTTSQSSAVGGHLKNKKIIYDKIIANPVGFIDFLKEKFPKSVDQFPKGYHKTKLVVKILYCSRFDFDGHHRENINQISYLNYSELRYFVSVVAAIKRSARFEFIHFLGLDLKQIGENGSLDISSSSKDYHGSILPEAHSNFDDGYKVVSFYADPDVLLRTSYVLRADGWRDSLNVYQRMISRAKVEGIRAYLKKEKRVFINNIIVTLPSDVKPLDVDNNTIDAKGLIDTAPVKIKLPSKPNSVGLIDGQHRVFAYYESEKDDVEIAALRKQQNLLVTGIIYPVGMQAIAREKFEAKLFLEINSNQTSANSTLKQAIGMVLDPFSNESIAARTLAGLARTGPLAGYIQQYFYDTDKLKTTSIVSYGLRPLVKTKGQDSIFKIWSHASKEDVSSQSNDEALEEYVKYCVSVINIMLGAVKSRVGSARWVTDKKVDGYILTTTYINSILIVLRMLIENDKDISFDALSKNLVGLEKFDFSQYRSSQYNAMAIKIVETYFK</sequence>
<gene>
    <name evidence="1" type="ORF">H8S47_04615</name>
</gene>
<protein>
    <submittedName>
        <fullName evidence="1">DGQHR domain-containing protein</fullName>
    </submittedName>
</protein>
<keyword evidence="2" id="KW-1185">Reference proteome</keyword>